<organism evidence="2">
    <name type="scientific">Arundo donax</name>
    <name type="common">Giant reed</name>
    <name type="synonym">Donax arundinaceus</name>
    <dbReference type="NCBI Taxonomy" id="35708"/>
    <lineage>
        <taxon>Eukaryota</taxon>
        <taxon>Viridiplantae</taxon>
        <taxon>Streptophyta</taxon>
        <taxon>Embryophyta</taxon>
        <taxon>Tracheophyta</taxon>
        <taxon>Spermatophyta</taxon>
        <taxon>Magnoliopsida</taxon>
        <taxon>Liliopsida</taxon>
        <taxon>Poales</taxon>
        <taxon>Poaceae</taxon>
        <taxon>PACMAD clade</taxon>
        <taxon>Arundinoideae</taxon>
        <taxon>Arundineae</taxon>
        <taxon>Arundo</taxon>
    </lineage>
</organism>
<protein>
    <submittedName>
        <fullName evidence="2">Uncharacterized protein</fullName>
    </submittedName>
</protein>
<accession>A0A0A8YE55</accession>
<proteinExistence type="predicted"/>
<evidence type="ECO:0000313" key="2">
    <source>
        <dbReference type="EMBL" id="JAD21417.1"/>
    </source>
</evidence>
<feature type="region of interest" description="Disordered" evidence="1">
    <location>
        <begin position="119"/>
        <end position="146"/>
    </location>
</feature>
<name>A0A0A8YE55_ARUDO</name>
<reference evidence="2" key="2">
    <citation type="journal article" date="2015" name="Data Brief">
        <title>Shoot transcriptome of the giant reed, Arundo donax.</title>
        <authorList>
            <person name="Barrero R.A."/>
            <person name="Guerrero F.D."/>
            <person name="Moolhuijzen P."/>
            <person name="Goolsby J.A."/>
            <person name="Tidwell J."/>
            <person name="Bellgard S.E."/>
            <person name="Bellgard M.I."/>
        </authorList>
    </citation>
    <scope>NUCLEOTIDE SEQUENCE</scope>
    <source>
        <tissue evidence="2">Shoot tissue taken approximately 20 cm above the soil surface</tissue>
    </source>
</reference>
<sequence>MEAAAMLHGVPRQARERRRCVDGVMVGELSRARRDRSRRRPALRRYCLVDLLHPSGLLLLLPPPSFAPGPPPSGLVWLPLPQNSKVWRATGGTRRPTKHGSHRRWQLGTVDRPLIPQRPKAARRDGTRSCDATGAKTVRTRARAGRSHEDRIVERLAILGPMRTTTIMLGEFIEI</sequence>
<evidence type="ECO:0000256" key="1">
    <source>
        <dbReference type="SAM" id="MobiDB-lite"/>
    </source>
</evidence>
<dbReference type="EMBL" id="GBRH01276478">
    <property type="protein sequence ID" value="JAD21417.1"/>
    <property type="molecule type" value="Transcribed_RNA"/>
</dbReference>
<dbReference type="AlphaFoldDB" id="A0A0A8YE55"/>
<reference evidence="2" key="1">
    <citation type="submission" date="2014-09" db="EMBL/GenBank/DDBJ databases">
        <authorList>
            <person name="Magalhaes I.L.F."/>
            <person name="Oliveira U."/>
            <person name="Santos F.R."/>
            <person name="Vidigal T.H.D.A."/>
            <person name="Brescovit A.D."/>
            <person name="Santos A.J."/>
        </authorList>
    </citation>
    <scope>NUCLEOTIDE SEQUENCE</scope>
    <source>
        <tissue evidence="2">Shoot tissue taken approximately 20 cm above the soil surface</tissue>
    </source>
</reference>